<sequence>MATAAANLKIIIVGAGIGGLVMAILLEKAQIEYEILEKHHCHNPLGSAICLIPSVQPLFQQLGLLDEIKRLSKPFGAMVFREGDMEVIGTYSSQKPLDIKERYGEYCQIIARKDLCALLADQVPRHKIKFGKRVLQIRQNSGEVILDCSDKSIFHCDILVGCDGAYSSVRQCLHKELETKGHLPKQDSIPMGYQYDCLVGVTAPLDPVQIPALSGTFSEFQAILTKDAACSYWCIPLTYNRISWMVVKHHGKDKKFGEKQIFKQSDWGEDVAESMSYGFRELPTAYGCELGFLMDKTPRGNMAKVMLEEKFFKTWYKGRIVLTGDACHKVMPFGGQGANQAIHDVLTLVNYLVELKSNTVPEIEKVFAAYYKARSPTGQSMVEMSRHLGDLMNKKSLINDIIRKVALRWTPRWVMQLANDRASYDRPQAEFLPFVTVGGALQPRPQTPSTFVPGVGKREL</sequence>
<protein>
    <recommendedName>
        <fullName evidence="6">FAD-binding domain-containing protein</fullName>
    </recommendedName>
</protein>
<evidence type="ECO:0000256" key="4">
    <source>
        <dbReference type="ARBA" id="ARBA00023002"/>
    </source>
</evidence>
<dbReference type="Proteomes" id="UP000827284">
    <property type="component" value="Unassembled WGS sequence"/>
</dbReference>
<dbReference type="InterPro" id="IPR050562">
    <property type="entry name" value="FAD_mOase_fung"/>
</dbReference>
<proteinExistence type="inferred from homology"/>
<feature type="transmembrane region" description="Helical" evidence="5">
    <location>
        <begin position="6"/>
        <end position="26"/>
    </location>
</feature>
<comment type="similarity">
    <text evidence="1">Belongs to the paxM FAD-dependent monooxygenase family.</text>
</comment>
<name>A0A9P3HII0_9FUNG</name>
<dbReference type="SUPFAM" id="SSF51905">
    <property type="entry name" value="FAD/NAD(P)-binding domain"/>
    <property type="match status" value="1"/>
</dbReference>
<evidence type="ECO:0000256" key="5">
    <source>
        <dbReference type="SAM" id="Phobius"/>
    </source>
</evidence>
<comment type="caution">
    <text evidence="7">The sequence shown here is derived from an EMBL/GenBank/DDBJ whole genome shotgun (WGS) entry which is preliminary data.</text>
</comment>
<evidence type="ECO:0000313" key="8">
    <source>
        <dbReference type="Proteomes" id="UP000827284"/>
    </source>
</evidence>
<gene>
    <name evidence="7" type="ORF">EMPS_09554</name>
</gene>
<keyword evidence="5" id="KW-1133">Transmembrane helix</keyword>
<evidence type="ECO:0000256" key="2">
    <source>
        <dbReference type="ARBA" id="ARBA00022630"/>
    </source>
</evidence>
<feature type="domain" description="FAD-binding" evidence="6">
    <location>
        <begin position="304"/>
        <end position="384"/>
    </location>
</feature>
<dbReference type="GO" id="GO:0004497">
    <property type="term" value="F:monooxygenase activity"/>
    <property type="evidence" value="ECO:0007669"/>
    <property type="project" value="InterPro"/>
</dbReference>
<dbReference type="PRINTS" id="PR00420">
    <property type="entry name" value="RNGMNOXGNASE"/>
</dbReference>
<evidence type="ECO:0000256" key="1">
    <source>
        <dbReference type="ARBA" id="ARBA00007992"/>
    </source>
</evidence>
<keyword evidence="3" id="KW-0274">FAD</keyword>
<dbReference type="PANTHER" id="PTHR47356:SF2">
    <property type="entry name" value="FAD-BINDING DOMAIN-CONTAINING PROTEIN-RELATED"/>
    <property type="match status" value="1"/>
</dbReference>
<organism evidence="7 8">
    <name type="scientific">Entomortierella parvispora</name>
    <dbReference type="NCBI Taxonomy" id="205924"/>
    <lineage>
        <taxon>Eukaryota</taxon>
        <taxon>Fungi</taxon>
        <taxon>Fungi incertae sedis</taxon>
        <taxon>Mucoromycota</taxon>
        <taxon>Mortierellomycotina</taxon>
        <taxon>Mortierellomycetes</taxon>
        <taxon>Mortierellales</taxon>
        <taxon>Mortierellaceae</taxon>
        <taxon>Entomortierella</taxon>
    </lineage>
</organism>
<accession>A0A9P3HII0</accession>
<dbReference type="Pfam" id="PF01494">
    <property type="entry name" value="FAD_binding_3"/>
    <property type="match status" value="2"/>
</dbReference>
<reference evidence="7" key="2">
    <citation type="journal article" date="2022" name="Microbiol. Resour. Announc.">
        <title>Whole-Genome Sequence of Entomortierella parvispora E1425, a Mucoromycotan Fungus Associated with Burkholderiaceae-Related Endosymbiotic Bacteria.</title>
        <authorList>
            <person name="Herlambang A."/>
            <person name="Guo Y."/>
            <person name="Takashima Y."/>
            <person name="Narisawa K."/>
            <person name="Ohta H."/>
            <person name="Nishizawa T."/>
        </authorList>
    </citation>
    <scope>NUCLEOTIDE SEQUENCE</scope>
    <source>
        <strain evidence="7">E1425</strain>
    </source>
</reference>
<keyword evidence="5" id="KW-0472">Membrane</keyword>
<feature type="domain" description="FAD-binding" evidence="6">
    <location>
        <begin position="9"/>
        <end position="188"/>
    </location>
</feature>
<keyword evidence="2" id="KW-0285">Flavoprotein</keyword>
<evidence type="ECO:0000259" key="6">
    <source>
        <dbReference type="Pfam" id="PF01494"/>
    </source>
</evidence>
<dbReference type="OrthoDB" id="655030at2759"/>
<keyword evidence="5" id="KW-0812">Transmembrane</keyword>
<keyword evidence="8" id="KW-1185">Reference proteome</keyword>
<keyword evidence="4" id="KW-0560">Oxidoreductase</keyword>
<dbReference type="InterPro" id="IPR036188">
    <property type="entry name" value="FAD/NAD-bd_sf"/>
</dbReference>
<dbReference type="InterPro" id="IPR002938">
    <property type="entry name" value="FAD-bd"/>
</dbReference>
<dbReference type="Gene3D" id="3.50.50.60">
    <property type="entry name" value="FAD/NAD(P)-binding domain"/>
    <property type="match status" value="1"/>
</dbReference>
<dbReference type="GO" id="GO:0071949">
    <property type="term" value="F:FAD binding"/>
    <property type="evidence" value="ECO:0007669"/>
    <property type="project" value="InterPro"/>
</dbReference>
<evidence type="ECO:0000256" key="3">
    <source>
        <dbReference type="ARBA" id="ARBA00022827"/>
    </source>
</evidence>
<reference evidence="7" key="1">
    <citation type="submission" date="2021-11" db="EMBL/GenBank/DDBJ databases">
        <authorList>
            <person name="Herlambang A."/>
            <person name="Guo Y."/>
            <person name="Takashima Y."/>
            <person name="Nishizawa T."/>
        </authorList>
    </citation>
    <scope>NUCLEOTIDE SEQUENCE</scope>
    <source>
        <strain evidence="7">E1425</strain>
    </source>
</reference>
<evidence type="ECO:0000313" key="7">
    <source>
        <dbReference type="EMBL" id="GJJ77195.1"/>
    </source>
</evidence>
<dbReference type="EMBL" id="BQFW01000013">
    <property type="protein sequence ID" value="GJJ77195.1"/>
    <property type="molecule type" value="Genomic_DNA"/>
</dbReference>
<dbReference type="AlphaFoldDB" id="A0A9P3HII0"/>
<dbReference type="PANTHER" id="PTHR47356">
    <property type="entry name" value="FAD-DEPENDENT MONOOXYGENASE ASQG-RELATED"/>
    <property type="match status" value="1"/>
</dbReference>